<name>A0A8D9UIN7_9VIRU</name>
<organism evidence="1">
    <name type="scientific">Bacteriophage sp</name>
    <dbReference type="NCBI Taxonomy" id="38018"/>
    <lineage>
        <taxon>Viruses</taxon>
    </lineage>
</organism>
<proteinExistence type="predicted"/>
<accession>A0A8D9UIN7</accession>
<dbReference type="EMBL" id="BK029947">
    <property type="protein sequence ID" value="DAD56967.1"/>
    <property type="molecule type" value="Genomic_DNA"/>
</dbReference>
<sequence>MKDETKQEIQNLLDLLKGSLTRNGVSMATDREGNLMFFDTTAYIKSKGKEFDGFRVNINDLVK</sequence>
<evidence type="ECO:0000313" key="1">
    <source>
        <dbReference type="EMBL" id="DAD56967.1"/>
    </source>
</evidence>
<reference evidence="1" key="1">
    <citation type="journal article" date="2021" name="Proc. Natl. Acad. Sci. U.S.A.">
        <title>A Catalog of Tens of Thousands of Viruses from Human Metagenomes Reveals Hidden Associations with Chronic Diseases.</title>
        <authorList>
            <person name="Tisza M.J."/>
            <person name="Buck C.B."/>
        </authorList>
    </citation>
    <scope>NUCLEOTIDE SEQUENCE</scope>
    <source>
        <strain evidence="1">CtPNe1</strain>
    </source>
</reference>
<protein>
    <submittedName>
        <fullName evidence="1">Uncharacterized protein</fullName>
    </submittedName>
</protein>